<protein>
    <submittedName>
        <fullName evidence="1">Uncharacterized protein</fullName>
    </submittedName>
</protein>
<comment type="caution">
    <text evidence="1">The sequence shown here is derived from an EMBL/GenBank/DDBJ whole genome shotgun (WGS) entry which is preliminary data.</text>
</comment>
<evidence type="ECO:0000313" key="1">
    <source>
        <dbReference type="EMBL" id="GES14390.1"/>
    </source>
</evidence>
<accession>A0A5M3X009</accession>
<dbReference type="AlphaFoldDB" id="A0A5M3X009"/>
<name>A0A5M3X009_9ACTN</name>
<sequence length="123" mass="13206">MELTRFFGTVPYAVVGGEFTPDRGGSLVIDLHVSTDVETDLQAPVTRAGLPMEFARPLLCGLLEQPSGFDVPAGSLRVDRGVYSELSSSPRSFQTTGRLFRAVLGAMAHGADVESAVHRELEN</sequence>
<organism evidence="1 2">
    <name type="scientific">Acrocarpospora macrocephala</name>
    <dbReference type="NCBI Taxonomy" id="150177"/>
    <lineage>
        <taxon>Bacteria</taxon>
        <taxon>Bacillati</taxon>
        <taxon>Actinomycetota</taxon>
        <taxon>Actinomycetes</taxon>
        <taxon>Streptosporangiales</taxon>
        <taxon>Streptosporangiaceae</taxon>
        <taxon>Acrocarpospora</taxon>
    </lineage>
</organism>
<keyword evidence="2" id="KW-1185">Reference proteome</keyword>
<reference evidence="1 2" key="1">
    <citation type="submission" date="2019-10" db="EMBL/GenBank/DDBJ databases">
        <title>Whole genome shotgun sequence of Acrocarpospora macrocephala NBRC 16266.</title>
        <authorList>
            <person name="Ichikawa N."/>
            <person name="Kimura A."/>
            <person name="Kitahashi Y."/>
            <person name="Komaki H."/>
            <person name="Oguchi A."/>
        </authorList>
    </citation>
    <scope>NUCLEOTIDE SEQUENCE [LARGE SCALE GENOMIC DNA]</scope>
    <source>
        <strain evidence="1 2">NBRC 16266</strain>
    </source>
</reference>
<proteinExistence type="predicted"/>
<evidence type="ECO:0000313" key="2">
    <source>
        <dbReference type="Proteomes" id="UP000331127"/>
    </source>
</evidence>
<gene>
    <name evidence="1" type="ORF">Amac_079870</name>
</gene>
<dbReference type="EMBL" id="BLAE01000058">
    <property type="protein sequence ID" value="GES14390.1"/>
    <property type="molecule type" value="Genomic_DNA"/>
</dbReference>
<dbReference type="Proteomes" id="UP000331127">
    <property type="component" value="Unassembled WGS sequence"/>
</dbReference>